<reference evidence="1" key="1">
    <citation type="submission" date="2022-01" db="EMBL/GenBank/DDBJ databases">
        <title>Genome sequence and assembly of Parabukholderia sp. RG36.</title>
        <authorList>
            <person name="Chhetri G."/>
        </authorList>
    </citation>
    <scope>NUCLEOTIDE SEQUENCE</scope>
    <source>
        <strain evidence="1">RG36</strain>
    </source>
</reference>
<gene>
    <name evidence="1" type="ORF">L5014_00770</name>
</gene>
<name>A0A9X1RLC5_9BURK</name>
<accession>A0A9X1RLC5</accession>
<proteinExistence type="predicted"/>
<dbReference type="RefSeq" id="WP_238461681.1">
    <property type="nucleotide sequence ID" value="NZ_JAKLJA010000001.1"/>
</dbReference>
<evidence type="ECO:0000313" key="1">
    <source>
        <dbReference type="EMBL" id="MCG5071901.1"/>
    </source>
</evidence>
<comment type="caution">
    <text evidence="1">The sequence shown here is derived from an EMBL/GenBank/DDBJ whole genome shotgun (WGS) entry which is preliminary data.</text>
</comment>
<dbReference type="Proteomes" id="UP001139308">
    <property type="component" value="Unassembled WGS sequence"/>
</dbReference>
<protein>
    <submittedName>
        <fullName evidence="1">Uncharacterized protein</fullName>
    </submittedName>
</protein>
<organism evidence="1 2">
    <name type="scientific">Paraburkholderia tagetis</name>
    <dbReference type="NCBI Taxonomy" id="2913261"/>
    <lineage>
        <taxon>Bacteria</taxon>
        <taxon>Pseudomonadati</taxon>
        <taxon>Pseudomonadota</taxon>
        <taxon>Betaproteobacteria</taxon>
        <taxon>Burkholderiales</taxon>
        <taxon>Burkholderiaceae</taxon>
        <taxon>Paraburkholderia</taxon>
    </lineage>
</organism>
<dbReference type="AlphaFoldDB" id="A0A9X1RLC5"/>
<evidence type="ECO:0000313" key="2">
    <source>
        <dbReference type="Proteomes" id="UP001139308"/>
    </source>
</evidence>
<sequence>MAPQPNDPPETGTPNALPRWLLDTAGGKDGVAQPGGTKKVYRKDMLGYVGKHQDVQHLHFEVFMADADFTAWFDQAGHKVQIGEKDPALNTLKTTDAGEVQIEAVIQASKSTNGNVANQNINGLDHRLQSFVYIKCVLLDLIDGDSSEKISFVWRRNTAQEPVLDASGQPVLDPHTHHPKRKYFPTTYTIQVSLEKQRP</sequence>
<keyword evidence="2" id="KW-1185">Reference proteome</keyword>
<dbReference type="EMBL" id="JAKLJA010000001">
    <property type="protein sequence ID" value="MCG5071901.1"/>
    <property type="molecule type" value="Genomic_DNA"/>
</dbReference>